<dbReference type="Gene3D" id="1.25.40.10">
    <property type="entry name" value="Tetratricopeptide repeat domain"/>
    <property type="match status" value="1"/>
</dbReference>
<dbReference type="STRING" id="394096.DB31_0295"/>
<reference evidence="1 2" key="1">
    <citation type="submission" date="2014-04" db="EMBL/GenBank/DDBJ databases">
        <title>Genome assembly of Hyalangium minutum DSM 14724.</title>
        <authorList>
            <person name="Sharma G."/>
            <person name="Subramanian S."/>
        </authorList>
    </citation>
    <scope>NUCLEOTIDE SEQUENCE [LARGE SCALE GENOMIC DNA]</scope>
    <source>
        <strain evidence="1 2">DSM 14724</strain>
    </source>
</reference>
<dbReference type="Proteomes" id="UP000028725">
    <property type="component" value="Unassembled WGS sequence"/>
</dbReference>
<sequence>MVVLPLLTAACATTSGDLRTGCERGSTYACSQWGSDLLAQGEKQQAENAFARSCEGGTIEDCITQGQLMLERGELDGAEAPLTKGYEYESEQATWALAELYQTRRQPGDAERAQLMLWEAPAIDKPDREFIFWYRPSPTGGETTYALAYSFQPMSFWARRMTLGLHFAGNDLGANELNASIGYQYFLTPDVVPYGTLLLGGAFQQHSVNVGAEAGVKWCLGPFGHLNVGAGISVGSPLHASIGIGINSLPIELLLLLAGH</sequence>
<protein>
    <submittedName>
        <fullName evidence="1">Putative lipoprotein</fullName>
    </submittedName>
</protein>
<organism evidence="1 2">
    <name type="scientific">Hyalangium minutum</name>
    <dbReference type="NCBI Taxonomy" id="394096"/>
    <lineage>
        <taxon>Bacteria</taxon>
        <taxon>Pseudomonadati</taxon>
        <taxon>Myxococcota</taxon>
        <taxon>Myxococcia</taxon>
        <taxon>Myxococcales</taxon>
        <taxon>Cystobacterineae</taxon>
        <taxon>Archangiaceae</taxon>
        <taxon>Hyalangium</taxon>
    </lineage>
</organism>
<keyword evidence="1" id="KW-0449">Lipoprotein</keyword>
<dbReference type="SUPFAM" id="SSF81901">
    <property type="entry name" value="HCP-like"/>
    <property type="match status" value="1"/>
</dbReference>
<name>A0A085WWH1_9BACT</name>
<dbReference type="InterPro" id="IPR011990">
    <property type="entry name" value="TPR-like_helical_dom_sf"/>
</dbReference>
<dbReference type="AlphaFoldDB" id="A0A085WWH1"/>
<gene>
    <name evidence="1" type="ORF">DB31_0295</name>
</gene>
<keyword evidence="2" id="KW-1185">Reference proteome</keyword>
<accession>A0A085WWH1</accession>
<proteinExistence type="predicted"/>
<comment type="caution">
    <text evidence="1">The sequence shown here is derived from an EMBL/GenBank/DDBJ whole genome shotgun (WGS) entry which is preliminary data.</text>
</comment>
<dbReference type="EMBL" id="JMCB01000001">
    <property type="protein sequence ID" value="KFE72034.1"/>
    <property type="molecule type" value="Genomic_DNA"/>
</dbReference>
<evidence type="ECO:0000313" key="1">
    <source>
        <dbReference type="EMBL" id="KFE72034.1"/>
    </source>
</evidence>
<evidence type="ECO:0000313" key="2">
    <source>
        <dbReference type="Proteomes" id="UP000028725"/>
    </source>
</evidence>